<dbReference type="STRING" id="297318.BK138_31735"/>
<gene>
    <name evidence="2" type="ORF">BK138_31735</name>
</gene>
<dbReference type="Proteomes" id="UP000187172">
    <property type="component" value="Unassembled WGS sequence"/>
</dbReference>
<keyword evidence="1" id="KW-0472">Membrane</keyword>
<sequence>MLLNISVVMVLVYTAVCIGYVQIHRQHLLNMTGNMVAMTTGLISNLTIGVILGMMFAGDLVLSTGLSVLFCFAIGYLVGKPLHLLAVIEGIGGGIMGGLHGAMLGEMIPRARWDVMLFIMDALFIAMTAMVMYLIHNQKYKAREAADEEERTEGAGQVPALMPIRLSFWMLYIILPVVTLCAAAIFSHSVPAGEVPVTGHEMHSM</sequence>
<keyword evidence="3" id="KW-1185">Reference proteome</keyword>
<keyword evidence="1" id="KW-1133">Transmembrane helix</keyword>
<comment type="caution">
    <text evidence="2">The sequence shown here is derived from an EMBL/GenBank/DDBJ whole genome shotgun (WGS) entry which is preliminary data.</text>
</comment>
<accession>A0A1R1E959</accession>
<evidence type="ECO:0000313" key="2">
    <source>
        <dbReference type="EMBL" id="OMF48347.1"/>
    </source>
</evidence>
<feature type="transmembrane region" description="Helical" evidence="1">
    <location>
        <begin position="35"/>
        <end position="54"/>
    </location>
</feature>
<protein>
    <submittedName>
        <fullName evidence="2">Uncharacterized protein</fullName>
    </submittedName>
</protein>
<feature type="transmembrane region" description="Helical" evidence="1">
    <location>
        <begin position="115"/>
        <end position="135"/>
    </location>
</feature>
<organism evidence="2 3">
    <name type="scientific">Paenibacillus rhizosphaerae</name>
    <dbReference type="NCBI Taxonomy" id="297318"/>
    <lineage>
        <taxon>Bacteria</taxon>
        <taxon>Bacillati</taxon>
        <taxon>Bacillota</taxon>
        <taxon>Bacilli</taxon>
        <taxon>Bacillales</taxon>
        <taxon>Paenibacillaceae</taxon>
        <taxon>Paenibacillus</taxon>
    </lineage>
</organism>
<evidence type="ECO:0000313" key="3">
    <source>
        <dbReference type="Proteomes" id="UP000187172"/>
    </source>
</evidence>
<feature type="transmembrane region" description="Helical" evidence="1">
    <location>
        <begin position="6"/>
        <end position="23"/>
    </location>
</feature>
<evidence type="ECO:0000256" key="1">
    <source>
        <dbReference type="SAM" id="Phobius"/>
    </source>
</evidence>
<dbReference type="EMBL" id="MRTP01000017">
    <property type="protein sequence ID" value="OMF48347.1"/>
    <property type="molecule type" value="Genomic_DNA"/>
</dbReference>
<dbReference type="RefSeq" id="WP_076176173.1">
    <property type="nucleotide sequence ID" value="NZ_MRTP01000017.1"/>
</dbReference>
<reference evidence="2 3" key="1">
    <citation type="submission" date="2016-11" db="EMBL/GenBank/DDBJ databases">
        <title>Paenibacillus species isolates.</title>
        <authorList>
            <person name="Beno S.M."/>
        </authorList>
    </citation>
    <scope>NUCLEOTIDE SEQUENCE [LARGE SCALE GENOMIC DNA]</scope>
    <source>
        <strain evidence="2 3">FSL R5-0378</strain>
    </source>
</reference>
<feature type="transmembrane region" description="Helical" evidence="1">
    <location>
        <begin position="85"/>
        <end position="103"/>
    </location>
</feature>
<name>A0A1R1E959_9BACL</name>
<feature type="transmembrane region" description="Helical" evidence="1">
    <location>
        <begin position="60"/>
        <end position="78"/>
    </location>
</feature>
<dbReference type="AlphaFoldDB" id="A0A1R1E959"/>
<feature type="transmembrane region" description="Helical" evidence="1">
    <location>
        <begin position="166"/>
        <end position="186"/>
    </location>
</feature>
<keyword evidence="1" id="KW-0812">Transmembrane</keyword>
<proteinExistence type="predicted"/>